<protein>
    <submittedName>
        <fullName evidence="3">Uncharacterized protein</fullName>
    </submittedName>
</protein>
<feature type="region of interest" description="Disordered" evidence="1">
    <location>
        <begin position="50"/>
        <end position="80"/>
    </location>
</feature>
<keyword evidence="2" id="KW-1133">Transmembrane helix</keyword>
<accession>A0ABD1YXL9</accession>
<feature type="region of interest" description="Disordered" evidence="1">
    <location>
        <begin position="1"/>
        <end position="21"/>
    </location>
</feature>
<feature type="compositionally biased region" description="Polar residues" evidence="1">
    <location>
        <begin position="104"/>
        <end position="118"/>
    </location>
</feature>
<name>A0ABD1YXL9_9MARC</name>
<keyword evidence="4" id="KW-1185">Reference proteome</keyword>
<evidence type="ECO:0000313" key="4">
    <source>
        <dbReference type="Proteomes" id="UP001605036"/>
    </source>
</evidence>
<feature type="region of interest" description="Disordered" evidence="1">
    <location>
        <begin position="101"/>
        <end position="178"/>
    </location>
</feature>
<organism evidence="3 4">
    <name type="scientific">Riccia fluitans</name>
    <dbReference type="NCBI Taxonomy" id="41844"/>
    <lineage>
        <taxon>Eukaryota</taxon>
        <taxon>Viridiplantae</taxon>
        <taxon>Streptophyta</taxon>
        <taxon>Embryophyta</taxon>
        <taxon>Marchantiophyta</taxon>
        <taxon>Marchantiopsida</taxon>
        <taxon>Marchantiidae</taxon>
        <taxon>Marchantiales</taxon>
        <taxon>Ricciaceae</taxon>
        <taxon>Riccia</taxon>
    </lineage>
</organism>
<feature type="compositionally biased region" description="Basic and acidic residues" evidence="1">
    <location>
        <begin position="63"/>
        <end position="74"/>
    </location>
</feature>
<proteinExistence type="predicted"/>
<comment type="caution">
    <text evidence="3">The sequence shown here is derived from an EMBL/GenBank/DDBJ whole genome shotgun (WGS) entry which is preliminary data.</text>
</comment>
<evidence type="ECO:0000313" key="3">
    <source>
        <dbReference type="EMBL" id="KAL2635525.1"/>
    </source>
</evidence>
<feature type="compositionally biased region" description="Basic and acidic residues" evidence="1">
    <location>
        <begin position="474"/>
        <end position="495"/>
    </location>
</feature>
<evidence type="ECO:0000256" key="1">
    <source>
        <dbReference type="SAM" id="MobiDB-lite"/>
    </source>
</evidence>
<feature type="compositionally biased region" description="Basic and acidic residues" evidence="1">
    <location>
        <begin position="291"/>
        <end position="311"/>
    </location>
</feature>
<dbReference type="AlphaFoldDB" id="A0ABD1YXL9"/>
<feature type="compositionally biased region" description="Low complexity" evidence="1">
    <location>
        <begin position="50"/>
        <end position="62"/>
    </location>
</feature>
<evidence type="ECO:0000256" key="2">
    <source>
        <dbReference type="SAM" id="Phobius"/>
    </source>
</evidence>
<sequence length="671" mass="72999">MEAQGGQQQRRRERKRGGGVGSGGIVVGIATVVVVGLAGKLLQRFHSFNRAKNNDNNNATKAAARDSVERKEASEGQSSNAAVLKKVLSIVGDRVHTERDTIGLSDTISNPASGSNPIETPEKGNADCDDQETPVTGEEFEDGRSRSISTDRTENPKQHSSFDGDSTSDSRKDEVHDQHFVENVVNVSEAAVVESKEGLSSGDPIIQSVRHHDCEAAAGGNMEEIRADAPEVFPRTFESESSQGLENSKSVLSGMKLTVEVSWEEKSDPAADELESDAAETADSLAGPETPLEHDNAEVDDSKGFRYRSESELEPESENLGTKFVDASDAGYLAATGDKLEPEYVNAETQIEDSRMESQEAGSESTDWPRAISFKEFLASVQASASAEIEEQLPSDDDSASAVSAEERGEDQNSSPHTESDEAEPQGDRDYFPCDDPSVVHDEAKNEIEDSDSVYEESHGVLDEDESSPSNQNRVKETPEVVSESKFRDFSKEMEEPAADSEEKFEDCLPYPELDSTTTTPSAEDGEATDAEEEDEDTTITSVKNEEENNTTELDDQNARLALGLKEEEVATVGNLSSLMLPSKPFNPKLASKHGKGHNMARDSISSNIAKSAIITSLEFTSTSRKSEKLEMTRERSSAMEMLRMAVLIALIAAIIFLIREHQHKPLRHAA</sequence>
<feature type="compositionally biased region" description="Acidic residues" evidence="1">
    <location>
        <begin position="524"/>
        <end position="538"/>
    </location>
</feature>
<feature type="region of interest" description="Disordered" evidence="1">
    <location>
        <begin position="263"/>
        <end position="369"/>
    </location>
</feature>
<feature type="compositionally biased region" description="Acidic residues" evidence="1">
    <location>
        <begin position="388"/>
        <end position="399"/>
    </location>
</feature>
<keyword evidence="2" id="KW-0472">Membrane</keyword>
<feature type="transmembrane region" description="Helical" evidence="2">
    <location>
        <begin position="20"/>
        <end position="42"/>
    </location>
</feature>
<dbReference type="EMBL" id="JBHFFA010000003">
    <property type="protein sequence ID" value="KAL2635525.1"/>
    <property type="molecule type" value="Genomic_DNA"/>
</dbReference>
<feature type="compositionally biased region" description="Acidic residues" evidence="1">
    <location>
        <begin position="496"/>
        <end position="505"/>
    </location>
</feature>
<feature type="transmembrane region" description="Helical" evidence="2">
    <location>
        <begin position="642"/>
        <end position="659"/>
    </location>
</feature>
<feature type="compositionally biased region" description="Acidic residues" evidence="1">
    <location>
        <begin position="270"/>
        <end position="280"/>
    </location>
</feature>
<feature type="region of interest" description="Disordered" evidence="1">
    <location>
        <begin position="382"/>
        <end position="556"/>
    </location>
</feature>
<keyword evidence="2" id="KW-0812">Transmembrane</keyword>
<reference evidence="3 4" key="1">
    <citation type="submission" date="2024-09" db="EMBL/GenBank/DDBJ databases">
        <title>Chromosome-scale assembly of Riccia fluitans.</title>
        <authorList>
            <person name="Paukszto L."/>
            <person name="Sawicki J."/>
            <person name="Karawczyk K."/>
            <person name="Piernik-Szablinska J."/>
            <person name="Szczecinska M."/>
            <person name="Mazdziarz M."/>
        </authorList>
    </citation>
    <scope>NUCLEOTIDE SEQUENCE [LARGE SCALE GENOMIC DNA]</scope>
    <source>
        <strain evidence="3">Rf_01</strain>
        <tissue evidence="3">Aerial parts of the thallus</tissue>
    </source>
</reference>
<dbReference type="Proteomes" id="UP001605036">
    <property type="component" value="Unassembled WGS sequence"/>
</dbReference>
<feature type="compositionally biased region" description="Basic and acidic residues" evidence="1">
    <location>
        <begin position="426"/>
        <end position="448"/>
    </location>
</feature>
<gene>
    <name evidence="3" type="ORF">R1flu_007004</name>
</gene>
<feature type="compositionally biased region" description="Basic and acidic residues" evidence="1">
    <location>
        <begin position="142"/>
        <end position="178"/>
    </location>
</feature>